<feature type="domain" description="AAA+ ATPase" evidence="1">
    <location>
        <begin position="31"/>
        <end position="209"/>
    </location>
</feature>
<sequence length="298" mass="33666">MTISEIRDKLKETGYIPTDDICYAVFGMLALNKPLLVEGAPGVGKTSLAKALAEVMGLPMLRLQMYDGLTKDEVLYDYDYQRQLLTLEAVKPKLNEENKDLGINDAIKHVAGDVDFYGKEFLIPRPVLQTIDGSGRKLLLIDEIDKASEETEYMLYEYLEDYSIDIPQFGTVSCPEDQKPVVILTSNAYRELSGAMKRRCSYLYIKKKTRAEIIEVLKYRTSVDERVASGIASCMVAFQEMDLKHPVSVSEIVDWASYIEKDGSREGVQNSLGLLVKDRRDMEAVSATVRNYIHDIAY</sequence>
<dbReference type="AlphaFoldDB" id="A0A174PA12"/>
<dbReference type="SUPFAM" id="SSF52540">
    <property type="entry name" value="P-loop containing nucleoside triphosphate hydrolases"/>
    <property type="match status" value="1"/>
</dbReference>
<dbReference type="PANTHER" id="PTHR42759:SF1">
    <property type="entry name" value="MAGNESIUM-CHELATASE SUBUNIT CHLD"/>
    <property type="match status" value="1"/>
</dbReference>
<dbReference type="GO" id="GO:0005524">
    <property type="term" value="F:ATP binding"/>
    <property type="evidence" value="ECO:0007669"/>
    <property type="project" value="InterPro"/>
</dbReference>
<evidence type="ECO:0000313" key="3">
    <source>
        <dbReference type="Proteomes" id="UP000095762"/>
    </source>
</evidence>
<dbReference type="Gene3D" id="3.40.50.300">
    <property type="entry name" value="P-loop containing nucleotide triphosphate hydrolases"/>
    <property type="match status" value="1"/>
</dbReference>
<gene>
    <name evidence="2" type="ORF">ERS852569_00038</name>
</gene>
<dbReference type="InterPro" id="IPR050764">
    <property type="entry name" value="CbbQ/NirQ/NorQ/GpvN"/>
</dbReference>
<dbReference type="CDD" id="cd00009">
    <property type="entry name" value="AAA"/>
    <property type="match status" value="1"/>
</dbReference>
<dbReference type="Pfam" id="PF07728">
    <property type="entry name" value="AAA_5"/>
    <property type="match status" value="1"/>
</dbReference>
<dbReference type="RefSeq" id="WP_055059085.1">
    <property type="nucleotide sequence ID" value="NZ_CZBP01000001.1"/>
</dbReference>
<accession>A0A174PA12</accession>
<dbReference type="GO" id="GO:0016887">
    <property type="term" value="F:ATP hydrolysis activity"/>
    <property type="evidence" value="ECO:0007669"/>
    <property type="project" value="InterPro"/>
</dbReference>
<evidence type="ECO:0000259" key="1">
    <source>
        <dbReference type="SMART" id="SM00382"/>
    </source>
</evidence>
<reference evidence="2 3" key="1">
    <citation type="submission" date="2015-09" db="EMBL/GenBank/DDBJ databases">
        <authorList>
            <consortium name="Pathogen Informatics"/>
        </authorList>
    </citation>
    <scope>NUCLEOTIDE SEQUENCE [LARGE SCALE GENOMIC DNA]</scope>
    <source>
        <strain evidence="2 3">2789STDY5834957</strain>
    </source>
</reference>
<evidence type="ECO:0000313" key="2">
    <source>
        <dbReference type="EMBL" id="CUP57853.1"/>
    </source>
</evidence>
<name>A0A174PA12_9FIRM</name>
<dbReference type="InterPro" id="IPR011704">
    <property type="entry name" value="ATPase_dyneun-rel_AAA"/>
</dbReference>
<organism evidence="2 3">
    <name type="scientific">Blautia obeum</name>
    <dbReference type="NCBI Taxonomy" id="40520"/>
    <lineage>
        <taxon>Bacteria</taxon>
        <taxon>Bacillati</taxon>
        <taxon>Bacillota</taxon>
        <taxon>Clostridia</taxon>
        <taxon>Lachnospirales</taxon>
        <taxon>Lachnospiraceae</taxon>
        <taxon>Blautia</taxon>
    </lineage>
</organism>
<dbReference type="InterPro" id="IPR027417">
    <property type="entry name" value="P-loop_NTPase"/>
</dbReference>
<dbReference type="SMART" id="SM00382">
    <property type="entry name" value="AAA"/>
    <property type="match status" value="1"/>
</dbReference>
<proteinExistence type="predicted"/>
<dbReference type="PANTHER" id="PTHR42759">
    <property type="entry name" value="MOXR FAMILY PROTEIN"/>
    <property type="match status" value="1"/>
</dbReference>
<dbReference type="Proteomes" id="UP000095762">
    <property type="component" value="Unassembled WGS sequence"/>
</dbReference>
<dbReference type="InterPro" id="IPR003593">
    <property type="entry name" value="AAA+_ATPase"/>
</dbReference>
<dbReference type="EMBL" id="CZBP01000001">
    <property type="protein sequence ID" value="CUP57853.1"/>
    <property type="molecule type" value="Genomic_DNA"/>
</dbReference>
<protein>
    <submittedName>
        <fullName evidence="2">Replication factor C large subunit</fullName>
    </submittedName>
</protein>